<dbReference type="PANTHER" id="PTHR20919">
    <property type="entry name" value="HOMOSERINE O-SUCCINYLTRANSFERASE"/>
    <property type="match status" value="1"/>
</dbReference>
<dbReference type="Proteomes" id="UP000178885">
    <property type="component" value="Unassembled WGS sequence"/>
</dbReference>
<dbReference type="InterPro" id="IPR033752">
    <property type="entry name" value="MetA_family"/>
</dbReference>
<accession>A0A1F6TQC3</accession>
<feature type="active site" description="Acyl-thioester intermediate" evidence="4 5">
    <location>
        <position position="146"/>
    </location>
</feature>
<comment type="caution">
    <text evidence="6">The sequence shown here is derived from an EMBL/GenBank/DDBJ whole genome shotgun (WGS) entry which is preliminary data.</text>
</comment>
<protein>
    <recommendedName>
        <fullName evidence="4">Homoserine O-succinyltransferase</fullName>
        <shortName evidence="4">HST</shortName>
        <ecNumber evidence="4">2.3.1.46</ecNumber>
    </recommendedName>
    <alternativeName>
        <fullName evidence="4">Homoserine transsuccinylase</fullName>
        <shortName evidence="4">HTS</shortName>
    </alternativeName>
</protein>
<dbReference type="STRING" id="1817760.A2151_09315"/>
<gene>
    <name evidence="4" type="primary">metAS</name>
    <name evidence="6" type="ORF">A2151_09315</name>
</gene>
<feature type="binding site" evidence="4">
    <location>
        <position position="167"/>
    </location>
    <ligand>
        <name>substrate</name>
    </ligand>
</feature>
<feature type="site" description="Important for acyl-CoA specificity" evidence="4">
    <location>
        <position position="147"/>
    </location>
</feature>
<comment type="subcellular location">
    <subcellularLocation>
        <location evidence="4">Cytoplasm</location>
    </subcellularLocation>
</comment>
<comment type="caution">
    <text evidence="4">Lacks conserved residue(s) required for the propagation of feature annotation.</text>
</comment>
<evidence type="ECO:0000313" key="6">
    <source>
        <dbReference type="EMBL" id="OGI47337.1"/>
    </source>
</evidence>
<dbReference type="CDD" id="cd03131">
    <property type="entry name" value="GATase1_HTS"/>
    <property type="match status" value="1"/>
</dbReference>
<sequence>MPLVANSKLPTFERLRLEGETVVAREAALRQDIRELHIGLLNMMPDAALAATERQFFRLVGESNQIAQFYMHPFTLTELARGTEAQAYVGQYYESFDRIREQGLDALIITGANVTQPDLSLEPFWKPLIKVIDWAYENVASTLCSCLATHAVLQFRYGQKRKHMGFKRWGVYAHRVVDRKHPLVNDVNTRFDVPHSRFNDIARAQFEAARLRILVESEVAGVHLATSADGFRIVFFQGHPEYDTVSLLKEYKREVARFVRGARADYPPLVEHYFSLKLQAILEEHRERILAARARGEPVPDLPESLILPALDNTWHDTAEAVINNWIGKVYQVTNIDRRLPFQPGVDPDDPLGLGK</sequence>
<keyword evidence="1 4" id="KW-0028">Amino-acid biosynthesis</keyword>
<dbReference type="EC" id="2.3.1.46" evidence="4"/>
<dbReference type="GO" id="GO:0009086">
    <property type="term" value="P:methionine biosynthetic process"/>
    <property type="evidence" value="ECO:0007669"/>
    <property type="project" value="UniProtKB-UniRule"/>
</dbReference>
<name>A0A1F6TQC3_9PROT</name>
<keyword evidence="3 4" id="KW-0012">Acyltransferase</keyword>
<dbReference type="HAMAP" id="MF_00295">
    <property type="entry name" value="MetA_acyltransf"/>
    <property type="match status" value="1"/>
</dbReference>
<feature type="site" description="Important for acyl-CoA specificity" evidence="4">
    <location>
        <position position="113"/>
    </location>
</feature>
<evidence type="ECO:0000256" key="2">
    <source>
        <dbReference type="ARBA" id="ARBA00022679"/>
    </source>
</evidence>
<feature type="binding site" evidence="4">
    <location>
        <position position="196"/>
    </location>
    <ligand>
        <name>substrate</name>
    </ligand>
</feature>
<comment type="function">
    <text evidence="4">Transfers a succinyl group from succinyl-CoA to L-homoserine, forming succinyl-L-homoserine.</text>
</comment>
<dbReference type="AlphaFoldDB" id="A0A1F6TQC3"/>
<comment type="catalytic activity">
    <reaction evidence="4">
        <text>L-homoserine + succinyl-CoA = O-succinyl-L-homoserine + CoA</text>
        <dbReference type="Rhea" id="RHEA:22008"/>
        <dbReference type="ChEBI" id="CHEBI:57287"/>
        <dbReference type="ChEBI" id="CHEBI:57292"/>
        <dbReference type="ChEBI" id="CHEBI:57476"/>
        <dbReference type="ChEBI" id="CHEBI:57661"/>
        <dbReference type="EC" id="2.3.1.46"/>
    </reaction>
</comment>
<keyword evidence="4" id="KW-0486">Methionine biosynthesis</keyword>
<evidence type="ECO:0000256" key="3">
    <source>
        <dbReference type="ARBA" id="ARBA00023315"/>
    </source>
</evidence>
<evidence type="ECO:0000256" key="4">
    <source>
        <dbReference type="HAMAP-Rule" id="MF_00295"/>
    </source>
</evidence>
<feature type="active site" evidence="4">
    <location>
        <position position="241"/>
    </location>
</feature>
<keyword evidence="4" id="KW-0963">Cytoplasm</keyword>
<dbReference type="UniPathway" id="UPA00051">
    <property type="reaction ID" value="UER00075"/>
</dbReference>
<evidence type="ECO:0000313" key="7">
    <source>
        <dbReference type="Proteomes" id="UP000178885"/>
    </source>
</evidence>
<reference evidence="6 7" key="1">
    <citation type="journal article" date="2016" name="Nat. Commun.">
        <title>Thousands of microbial genomes shed light on interconnected biogeochemical processes in an aquifer system.</title>
        <authorList>
            <person name="Anantharaman K."/>
            <person name="Brown C.T."/>
            <person name="Hug L.A."/>
            <person name="Sharon I."/>
            <person name="Castelle C.J."/>
            <person name="Probst A.J."/>
            <person name="Thomas B.C."/>
            <person name="Singh A."/>
            <person name="Wilkins M.J."/>
            <person name="Karaoz U."/>
            <person name="Brodie E.L."/>
            <person name="Williams K.H."/>
            <person name="Hubbard S.S."/>
            <person name="Banfield J.F."/>
        </authorList>
    </citation>
    <scope>NUCLEOTIDE SEQUENCE [LARGE SCALE GENOMIC DNA]</scope>
</reference>
<feature type="binding site" evidence="4">
    <location>
        <position position="253"/>
    </location>
    <ligand>
        <name>substrate</name>
    </ligand>
</feature>
<keyword evidence="2 4" id="KW-0808">Transferase</keyword>
<dbReference type="GO" id="GO:0005737">
    <property type="term" value="C:cytoplasm"/>
    <property type="evidence" value="ECO:0007669"/>
    <property type="project" value="UniProtKB-SubCell"/>
</dbReference>
<dbReference type="NCBIfam" id="NF003776">
    <property type="entry name" value="PRK05368.1-3"/>
    <property type="match status" value="1"/>
</dbReference>
<evidence type="ECO:0000256" key="5">
    <source>
        <dbReference type="PIRSR" id="PIRSR000450-1"/>
    </source>
</evidence>
<comment type="similarity">
    <text evidence="4">Belongs to the MetA family.</text>
</comment>
<dbReference type="SUPFAM" id="SSF52317">
    <property type="entry name" value="Class I glutamine amidotransferase-like"/>
    <property type="match status" value="1"/>
</dbReference>
<dbReference type="GO" id="GO:0008899">
    <property type="term" value="F:homoserine O-succinyltransferase activity"/>
    <property type="evidence" value="ECO:0007669"/>
    <property type="project" value="UniProtKB-EC"/>
</dbReference>
<organism evidence="6 7">
    <name type="scientific">Candidatus Muproteobacteria bacterium RBG_16_65_34</name>
    <dbReference type="NCBI Taxonomy" id="1817760"/>
    <lineage>
        <taxon>Bacteria</taxon>
        <taxon>Pseudomonadati</taxon>
        <taxon>Pseudomonadota</taxon>
        <taxon>Candidatus Muproteobacteria</taxon>
    </lineage>
</organism>
<dbReference type="PANTHER" id="PTHR20919:SF0">
    <property type="entry name" value="HOMOSERINE O-SUCCINYLTRANSFERASE"/>
    <property type="match status" value="1"/>
</dbReference>
<proteinExistence type="inferred from homology"/>
<dbReference type="Gene3D" id="3.40.50.880">
    <property type="match status" value="1"/>
</dbReference>
<dbReference type="InterPro" id="IPR029062">
    <property type="entry name" value="Class_I_gatase-like"/>
</dbReference>
<dbReference type="PIRSF" id="PIRSF000450">
    <property type="entry name" value="H_ser_succinyltr"/>
    <property type="match status" value="1"/>
</dbReference>
<feature type="active site" description="Proton acceptor" evidence="4">
    <location>
        <position position="239"/>
    </location>
</feature>
<comment type="pathway">
    <text evidence="4">Amino-acid biosynthesis; L-methionine biosynthesis via de novo pathway; O-succinyl-L-homoserine from L-homoserine: step 1/1.</text>
</comment>
<dbReference type="Pfam" id="PF04204">
    <property type="entry name" value="HTS"/>
    <property type="match status" value="1"/>
</dbReference>
<evidence type="ECO:0000256" key="1">
    <source>
        <dbReference type="ARBA" id="ARBA00022605"/>
    </source>
</evidence>
<dbReference type="EMBL" id="MFSU01000058">
    <property type="protein sequence ID" value="OGI47337.1"/>
    <property type="molecule type" value="Genomic_DNA"/>
</dbReference>
<dbReference type="GO" id="GO:0004414">
    <property type="term" value="F:homoserine O-acetyltransferase activity"/>
    <property type="evidence" value="ECO:0007669"/>
    <property type="project" value="UniProtKB-UniRule"/>
</dbReference>
<feature type="site" description="Important for substrate specificity" evidence="4">
    <location>
        <position position="196"/>
    </location>
</feature>